<evidence type="ECO:0000313" key="2">
    <source>
        <dbReference type="EMBL" id="SFI57039.1"/>
    </source>
</evidence>
<dbReference type="Proteomes" id="UP000199518">
    <property type="component" value="Unassembled WGS sequence"/>
</dbReference>
<protein>
    <submittedName>
        <fullName evidence="2">Glycosyltransferase, GT2 family</fullName>
    </submittedName>
</protein>
<reference evidence="3" key="1">
    <citation type="submission" date="2016-10" db="EMBL/GenBank/DDBJ databases">
        <authorList>
            <person name="Varghese N."/>
            <person name="Submissions S."/>
        </authorList>
    </citation>
    <scope>NUCLEOTIDE SEQUENCE [LARGE SCALE GENOMIC DNA]</scope>
    <source>
        <strain evidence="3">DSM 26348</strain>
    </source>
</reference>
<dbReference type="PANTHER" id="PTHR43179">
    <property type="entry name" value="RHAMNOSYLTRANSFERASE WBBL"/>
    <property type="match status" value="1"/>
</dbReference>
<dbReference type="InterPro" id="IPR001173">
    <property type="entry name" value="Glyco_trans_2-like"/>
</dbReference>
<dbReference type="Pfam" id="PF00535">
    <property type="entry name" value="Glycos_transf_2"/>
    <property type="match status" value="1"/>
</dbReference>
<dbReference type="Gene3D" id="3.90.550.10">
    <property type="entry name" value="Spore Coat Polysaccharide Biosynthesis Protein SpsA, Chain A"/>
    <property type="match status" value="1"/>
</dbReference>
<dbReference type="OrthoDB" id="212063at2"/>
<dbReference type="EMBL" id="FOQD01000010">
    <property type="protein sequence ID" value="SFI57039.1"/>
    <property type="molecule type" value="Genomic_DNA"/>
</dbReference>
<gene>
    <name evidence="2" type="ORF">SAMN05421753_110107</name>
</gene>
<dbReference type="SUPFAM" id="SSF53448">
    <property type="entry name" value="Nucleotide-diphospho-sugar transferases"/>
    <property type="match status" value="1"/>
</dbReference>
<evidence type="ECO:0000259" key="1">
    <source>
        <dbReference type="Pfam" id="PF00535"/>
    </source>
</evidence>
<dbReference type="RefSeq" id="WP_092051195.1">
    <property type="nucleotide sequence ID" value="NZ_FOQD01000010.1"/>
</dbReference>
<dbReference type="AlphaFoldDB" id="A0A1I3JA01"/>
<dbReference type="GO" id="GO:0016740">
    <property type="term" value="F:transferase activity"/>
    <property type="evidence" value="ECO:0007669"/>
    <property type="project" value="UniProtKB-KW"/>
</dbReference>
<evidence type="ECO:0000313" key="3">
    <source>
        <dbReference type="Proteomes" id="UP000199518"/>
    </source>
</evidence>
<keyword evidence="3" id="KW-1185">Reference proteome</keyword>
<feature type="domain" description="Glycosyltransferase 2-like" evidence="1">
    <location>
        <begin position="8"/>
        <end position="165"/>
    </location>
</feature>
<accession>A0A1I3JA01</accession>
<organism evidence="2 3">
    <name type="scientific">Planctomicrobium piriforme</name>
    <dbReference type="NCBI Taxonomy" id="1576369"/>
    <lineage>
        <taxon>Bacteria</taxon>
        <taxon>Pseudomonadati</taxon>
        <taxon>Planctomycetota</taxon>
        <taxon>Planctomycetia</taxon>
        <taxon>Planctomycetales</taxon>
        <taxon>Planctomycetaceae</taxon>
        <taxon>Planctomicrobium</taxon>
    </lineage>
</organism>
<sequence>MDNLPSVSVIIPQHGRPKLTLQAVSSLLRHSTGGTEIIVVDDGSPSDVLRSLQSQLDPSALLVRSNRRRGVTVSWNLGAAAATGDILVFLNNDTISHGPWIEQLLAPLQNGQARITGVEWRAELSLPVHWQRVIPASGLLAGWCLAMTRNTFHELGGFDERYRLYFSDTDLQLQALARWPNGLFAVAGLPLEHLGHASTRHWLRRGKEWQADHQKFLAKYGKEP</sequence>
<dbReference type="STRING" id="1576369.SAMN05421753_110107"/>
<proteinExistence type="predicted"/>
<name>A0A1I3JA01_9PLAN</name>
<dbReference type="PANTHER" id="PTHR43179:SF7">
    <property type="entry name" value="RHAMNOSYLTRANSFERASE WBBL"/>
    <property type="match status" value="1"/>
</dbReference>
<keyword evidence="2" id="KW-0808">Transferase</keyword>
<dbReference type="InterPro" id="IPR029044">
    <property type="entry name" value="Nucleotide-diphossugar_trans"/>
</dbReference>